<protein>
    <submittedName>
        <fullName evidence="1">Uncharacterized protein</fullName>
    </submittedName>
</protein>
<sequence>MNTETHPGESAVTCFGCHVRQKNLSREKRHAAAQHRKQAKLEKLQVDAYALRQKAKTLTTESRICAASAKAARDEMLEHAEAALKQLTARMPPEYQGWGATKTHIFAQLLQVLAAQVNRVSPSLPVIAEALQLLLTHHTWDDRTLMRLGGARTAAWPAETSC</sequence>
<dbReference type="RefSeq" id="WP_309831457.1">
    <property type="nucleotide sequence ID" value="NZ_JAVIZX010000001.1"/>
</dbReference>
<dbReference type="Proteomes" id="UP001267710">
    <property type="component" value="Unassembled WGS sequence"/>
</dbReference>
<keyword evidence="2" id="KW-1185">Reference proteome</keyword>
<gene>
    <name evidence="1" type="ORF">QE399_003904</name>
</gene>
<evidence type="ECO:0000313" key="2">
    <source>
        <dbReference type="Proteomes" id="UP001267710"/>
    </source>
</evidence>
<comment type="caution">
    <text evidence="1">The sequence shown here is derived from an EMBL/GenBank/DDBJ whole genome shotgun (WGS) entry which is preliminary data.</text>
</comment>
<organism evidence="1 2">
    <name type="scientific">Paracidovorax wautersii</name>
    <dbReference type="NCBI Taxonomy" id="1177982"/>
    <lineage>
        <taxon>Bacteria</taxon>
        <taxon>Pseudomonadati</taxon>
        <taxon>Pseudomonadota</taxon>
        <taxon>Betaproteobacteria</taxon>
        <taxon>Burkholderiales</taxon>
        <taxon>Comamonadaceae</taxon>
        <taxon>Paracidovorax</taxon>
    </lineage>
</organism>
<proteinExistence type="predicted"/>
<name>A0ABU1IGF7_9BURK</name>
<dbReference type="EMBL" id="JAVIZX010000001">
    <property type="protein sequence ID" value="MDR6216215.1"/>
    <property type="molecule type" value="Genomic_DNA"/>
</dbReference>
<reference evidence="1 2" key="1">
    <citation type="submission" date="2023-08" db="EMBL/GenBank/DDBJ databases">
        <title>Functional and genomic diversity of the sorghum phyllosphere microbiome.</title>
        <authorList>
            <person name="Shade A."/>
        </authorList>
    </citation>
    <scope>NUCLEOTIDE SEQUENCE [LARGE SCALE GENOMIC DNA]</scope>
    <source>
        <strain evidence="1 2">SORGH_AS_0335</strain>
    </source>
</reference>
<accession>A0ABU1IGF7</accession>
<evidence type="ECO:0000313" key="1">
    <source>
        <dbReference type="EMBL" id="MDR6216215.1"/>
    </source>
</evidence>